<accession>A0A914KK99</accession>
<proteinExistence type="predicted"/>
<dbReference type="WBParaSite" id="Minc3s00017g01115">
    <property type="protein sequence ID" value="Minc3s00017g01115"/>
    <property type="gene ID" value="Minc3s00017g01115"/>
</dbReference>
<evidence type="ECO:0000313" key="2">
    <source>
        <dbReference type="WBParaSite" id="Minc3s00017g01115"/>
    </source>
</evidence>
<dbReference type="Proteomes" id="UP000887563">
    <property type="component" value="Unplaced"/>
</dbReference>
<name>A0A914KK99_MELIC</name>
<evidence type="ECO:0000313" key="1">
    <source>
        <dbReference type="Proteomes" id="UP000887563"/>
    </source>
</evidence>
<reference evidence="2" key="1">
    <citation type="submission" date="2022-11" db="UniProtKB">
        <authorList>
            <consortium name="WormBaseParasite"/>
        </authorList>
    </citation>
    <scope>IDENTIFICATION</scope>
</reference>
<organism evidence="1 2">
    <name type="scientific">Meloidogyne incognita</name>
    <name type="common">Southern root-knot nematode worm</name>
    <name type="synonym">Oxyuris incognita</name>
    <dbReference type="NCBI Taxonomy" id="6306"/>
    <lineage>
        <taxon>Eukaryota</taxon>
        <taxon>Metazoa</taxon>
        <taxon>Ecdysozoa</taxon>
        <taxon>Nematoda</taxon>
        <taxon>Chromadorea</taxon>
        <taxon>Rhabditida</taxon>
        <taxon>Tylenchina</taxon>
        <taxon>Tylenchomorpha</taxon>
        <taxon>Tylenchoidea</taxon>
        <taxon>Meloidogynidae</taxon>
        <taxon>Meloidogyninae</taxon>
        <taxon>Meloidogyne</taxon>
        <taxon>Meloidogyne incognita group</taxon>
    </lineage>
</organism>
<protein>
    <submittedName>
        <fullName evidence="2">Candidate secreted effector</fullName>
    </submittedName>
</protein>
<keyword evidence="1" id="KW-1185">Reference proteome</keyword>
<sequence>MNKYNLHLVSNASRNSCRKYTKFSFFLLHETSSSSMTAAFRMFLSRTSTSSKTATSNTSFISTKSQTFHPIFRAFTISLNGNVDKN</sequence>
<dbReference type="AlphaFoldDB" id="A0A914KK99"/>